<feature type="region of interest" description="Disordered" evidence="6">
    <location>
        <begin position="335"/>
        <end position="359"/>
    </location>
</feature>
<feature type="binding site" evidence="5">
    <location>
        <position position="215"/>
    </location>
    <ligand>
        <name>S-adenosyl-L-methionine</name>
        <dbReference type="ChEBI" id="CHEBI:59789"/>
    </ligand>
</feature>
<dbReference type="Proteomes" id="UP000288216">
    <property type="component" value="Unassembled WGS sequence"/>
</dbReference>
<dbReference type="NCBIfam" id="TIGR01983">
    <property type="entry name" value="UbiG"/>
    <property type="match status" value="1"/>
</dbReference>
<comment type="similarity">
    <text evidence="5">Belongs to the class I-like SAM-binding methyltransferase superfamily. UbiG/COQ3 family.</text>
</comment>
<protein>
    <recommendedName>
        <fullName evidence="5">Ubiquinone biosynthesis O-methyltransferase, mitochondrial</fullName>
    </recommendedName>
    <alternativeName>
        <fullName evidence="5">3-demethylubiquinol 3-O-methyltransferase</fullName>
        <ecNumber evidence="5">2.1.1.64</ecNumber>
    </alternativeName>
    <alternativeName>
        <fullName evidence="5">3-demethylubiquinone 3-O-methyltransferase</fullName>
        <ecNumber evidence="5">2.1.1.-</ecNumber>
    </alternativeName>
    <alternativeName>
        <fullName evidence="5">Polyprenyldihydroxybenzoate methyltransferase</fullName>
        <ecNumber evidence="5">2.1.1.114</ecNumber>
    </alternativeName>
</protein>
<dbReference type="PANTHER" id="PTHR43464:SF19">
    <property type="entry name" value="UBIQUINONE BIOSYNTHESIS O-METHYLTRANSFERASE, MITOCHONDRIAL"/>
    <property type="match status" value="1"/>
</dbReference>
<proteinExistence type="inferred from homology"/>
<evidence type="ECO:0000256" key="5">
    <source>
        <dbReference type="HAMAP-Rule" id="MF_03190"/>
    </source>
</evidence>
<comment type="function">
    <text evidence="5">O-methyltransferase required for two non-consecutive steps during ubiquinone biosynthesis. Catalyzes the 2 O-methylation of 3,4-dihydroxy-5-(all-trans-polyprenyl)benzoic acid into 4-hydroxy-3-methoxy-5-(all-trans-polyprenyl)benzoic acid. Also catalyzes the last step of ubiquinone biosynthesis by mediating methylation of 3-demethylubiquinone into ubiquinone. Also able to mediate the methylation of 3-demethylubiquinol into ubiquinol.</text>
</comment>
<dbReference type="SUPFAM" id="SSF53335">
    <property type="entry name" value="S-adenosyl-L-methionine-dependent methyltransferases"/>
    <property type="match status" value="1"/>
</dbReference>
<evidence type="ECO:0000256" key="2">
    <source>
        <dbReference type="ARBA" id="ARBA00022679"/>
    </source>
</evidence>
<evidence type="ECO:0000256" key="4">
    <source>
        <dbReference type="ARBA" id="ARBA00022691"/>
    </source>
</evidence>
<feature type="binding site" evidence="5">
    <location>
        <position position="219"/>
    </location>
    <ligand>
        <name>Mg(2+)</name>
        <dbReference type="ChEBI" id="CHEBI:18420"/>
    </ligand>
</feature>
<dbReference type="Gene3D" id="3.40.50.150">
    <property type="entry name" value="Vaccinia Virus protein VP39"/>
    <property type="match status" value="1"/>
</dbReference>
<dbReference type="EC" id="2.1.1.-" evidence="5"/>
<dbReference type="PANTHER" id="PTHR43464">
    <property type="entry name" value="METHYLTRANSFERASE"/>
    <property type="match status" value="1"/>
</dbReference>
<keyword evidence="5" id="KW-0999">Mitochondrion inner membrane</keyword>
<keyword evidence="5" id="KW-0460">Magnesium</keyword>
<dbReference type="Pfam" id="PF13489">
    <property type="entry name" value="Methyltransf_23"/>
    <property type="match status" value="1"/>
</dbReference>
<comment type="catalytic activity">
    <reaction evidence="5">
        <text>a 3,4-dihydroxy-5-(all-trans-polyprenyl)benzoate + S-adenosyl-L-methionine = a 4-hydroxy-3-methoxy-5-(all-trans-polyprenyl)benzoate + S-adenosyl-L-homocysteine + H(+)</text>
        <dbReference type="Rhea" id="RHEA:44452"/>
        <dbReference type="Rhea" id="RHEA-COMP:10930"/>
        <dbReference type="Rhea" id="RHEA-COMP:10931"/>
        <dbReference type="ChEBI" id="CHEBI:15378"/>
        <dbReference type="ChEBI" id="CHEBI:57856"/>
        <dbReference type="ChEBI" id="CHEBI:59789"/>
        <dbReference type="ChEBI" id="CHEBI:64694"/>
        <dbReference type="ChEBI" id="CHEBI:84443"/>
        <dbReference type="EC" id="2.1.1.114"/>
    </reaction>
</comment>
<evidence type="ECO:0000313" key="8">
    <source>
        <dbReference type="Proteomes" id="UP000288216"/>
    </source>
</evidence>
<comment type="catalytic activity">
    <reaction evidence="5">
        <text>a 3-demethylubiquinone + S-adenosyl-L-methionine = a ubiquinone + S-adenosyl-L-homocysteine</text>
        <dbReference type="Rhea" id="RHEA:81215"/>
        <dbReference type="Rhea" id="RHEA-COMP:9565"/>
        <dbReference type="Rhea" id="RHEA-COMP:19654"/>
        <dbReference type="ChEBI" id="CHEBI:16389"/>
        <dbReference type="ChEBI" id="CHEBI:57856"/>
        <dbReference type="ChEBI" id="CHEBI:59789"/>
        <dbReference type="ChEBI" id="CHEBI:231825"/>
    </reaction>
</comment>
<feature type="binding site" evidence="5">
    <location>
        <position position="147"/>
    </location>
    <ligand>
        <name>S-adenosyl-L-methionine</name>
        <dbReference type="ChEBI" id="CHEBI:59789"/>
    </ligand>
</feature>
<keyword evidence="8" id="KW-1185">Reference proteome</keyword>
<feature type="binding site" evidence="5">
    <location>
        <position position="216"/>
    </location>
    <ligand>
        <name>Mg(2+)</name>
        <dbReference type="ChEBI" id="CHEBI:18420"/>
    </ligand>
</feature>
<comment type="caution">
    <text evidence="7">The sequence shown here is derived from an EMBL/GenBank/DDBJ whole genome shotgun (WGS) entry which is preliminary data.</text>
</comment>
<name>A0A401P7T5_SCYTO</name>
<dbReference type="CDD" id="cd02440">
    <property type="entry name" value="AdoMet_MTases"/>
    <property type="match status" value="1"/>
</dbReference>
<dbReference type="InterPro" id="IPR029063">
    <property type="entry name" value="SAM-dependent_MTases_sf"/>
</dbReference>
<comment type="cofactor">
    <cofactor evidence="5">
        <name>Mg(2+)</name>
        <dbReference type="ChEBI" id="CHEBI:18420"/>
    </cofactor>
</comment>
<keyword evidence="5" id="KW-0496">Mitochondrion</keyword>
<organism evidence="7 8">
    <name type="scientific">Scyliorhinus torazame</name>
    <name type="common">Cloudy catshark</name>
    <name type="synonym">Catulus torazame</name>
    <dbReference type="NCBI Taxonomy" id="75743"/>
    <lineage>
        <taxon>Eukaryota</taxon>
        <taxon>Metazoa</taxon>
        <taxon>Chordata</taxon>
        <taxon>Craniata</taxon>
        <taxon>Vertebrata</taxon>
        <taxon>Chondrichthyes</taxon>
        <taxon>Elasmobranchii</taxon>
        <taxon>Galeomorphii</taxon>
        <taxon>Galeoidea</taxon>
        <taxon>Carcharhiniformes</taxon>
        <taxon>Scyliorhinidae</taxon>
        <taxon>Scyliorhinus</taxon>
    </lineage>
</organism>
<dbReference type="EMBL" id="BFAA01005960">
    <property type="protein sequence ID" value="GCB69130.1"/>
    <property type="molecule type" value="Genomic_DNA"/>
</dbReference>
<keyword evidence="5" id="KW-0479">Metal-binding</keyword>
<evidence type="ECO:0000256" key="3">
    <source>
        <dbReference type="ARBA" id="ARBA00022688"/>
    </source>
</evidence>
<evidence type="ECO:0000313" key="7">
    <source>
        <dbReference type="EMBL" id="GCB69130.1"/>
    </source>
</evidence>
<feature type="binding site" evidence="5">
    <location>
        <position position="220"/>
    </location>
    <ligand>
        <name>Mg(2+)</name>
        <dbReference type="ChEBI" id="CHEBI:18420"/>
    </ligand>
</feature>
<keyword evidence="2 5" id="KW-0808">Transferase</keyword>
<dbReference type="AlphaFoldDB" id="A0A401P7T5"/>
<dbReference type="EC" id="2.1.1.64" evidence="5"/>
<reference evidence="7 8" key="1">
    <citation type="journal article" date="2018" name="Nat. Ecol. Evol.">
        <title>Shark genomes provide insights into elasmobranch evolution and the origin of vertebrates.</title>
        <authorList>
            <person name="Hara Y"/>
            <person name="Yamaguchi K"/>
            <person name="Onimaru K"/>
            <person name="Kadota M"/>
            <person name="Koyanagi M"/>
            <person name="Keeley SD"/>
            <person name="Tatsumi K"/>
            <person name="Tanaka K"/>
            <person name="Motone F"/>
            <person name="Kageyama Y"/>
            <person name="Nozu R"/>
            <person name="Adachi N"/>
            <person name="Nishimura O"/>
            <person name="Nakagawa R"/>
            <person name="Tanegashima C"/>
            <person name="Kiyatake I"/>
            <person name="Matsumoto R"/>
            <person name="Murakumo K"/>
            <person name="Nishida K"/>
            <person name="Terakita A"/>
            <person name="Kuratani S"/>
            <person name="Sato K"/>
            <person name="Hyodo S Kuraku.S."/>
        </authorList>
    </citation>
    <scope>NUCLEOTIDE SEQUENCE [LARGE SCALE GENOMIC DNA]</scope>
</reference>
<dbReference type="GO" id="GO:0032259">
    <property type="term" value="P:methylation"/>
    <property type="evidence" value="ECO:0007669"/>
    <property type="project" value="UniProtKB-KW"/>
</dbReference>
<keyword evidence="4 5" id="KW-0949">S-adenosyl-L-methionine</keyword>
<dbReference type="GO" id="GO:0031314">
    <property type="term" value="C:extrinsic component of mitochondrial inner membrane"/>
    <property type="evidence" value="ECO:0007669"/>
    <property type="project" value="UniProtKB-UniRule"/>
</dbReference>
<dbReference type="GO" id="GO:0046872">
    <property type="term" value="F:metal ion binding"/>
    <property type="evidence" value="ECO:0007669"/>
    <property type="project" value="UniProtKB-KW"/>
</dbReference>
<feature type="compositionally biased region" description="Polar residues" evidence="6">
    <location>
        <begin position="345"/>
        <end position="359"/>
    </location>
</feature>
<keyword evidence="3 5" id="KW-0831">Ubiquinone biosynthesis</keyword>
<dbReference type="UniPathway" id="UPA00232"/>
<keyword evidence="1 5" id="KW-0489">Methyltransferase</keyword>
<feature type="region of interest" description="Disordered" evidence="6">
    <location>
        <begin position="46"/>
        <end position="83"/>
    </location>
</feature>
<dbReference type="GO" id="GO:0010420">
    <property type="term" value="F:polyprenyldihydroxybenzoate methyltransferase activity"/>
    <property type="evidence" value="ECO:0007669"/>
    <property type="project" value="UniProtKB-UniRule"/>
</dbReference>
<evidence type="ECO:0000256" key="6">
    <source>
        <dbReference type="SAM" id="MobiDB-lite"/>
    </source>
</evidence>
<comment type="subcellular location">
    <subcellularLocation>
        <location evidence="5">Mitochondrion inner membrane</location>
        <topology evidence="5">Peripheral membrane protein</topology>
        <orientation evidence="5">Matrix side</orientation>
    </subcellularLocation>
</comment>
<feature type="binding site" evidence="5">
    <location>
        <position position="168"/>
    </location>
    <ligand>
        <name>S-adenosyl-L-methionine</name>
        <dbReference type="ChEBI" id="CHEBI:59789"/>
    </ligand>
</feature>
<gene>
    <name evidence="5" type="primary">COQ3</name>
    <name evidence="7" type="ORF">scyTo_0012369</name>
</gene>
<dbReference type="OrthoDB" id="3265906at2759"/>
<dbReference type="GO" id="GO:0061542">
    <property type="term" value="F:3-demethylubiquinol 3-O-methyltransferase activity"/>
    <property type="evidence" value="ECO:0007669"/>
    <property type="project" value="UniProtKB-UniRule"/>
</dbReference>
<keyword evidence="5" id="KW-0472">Membrane</keyword>
<feature type="compositionally biased region" description="Low complexity" evidence="6">
    <location>
        <begin position="54"/>
        <end position="67"/>
    </location>
</feature>
<dbReference type="GO" id="GO:0120537">
    <property type="term" value="F:3-demethylubiquinone 3-O-methyltransferase activity"/>
    <property type="evidence" value="ECO:0007669"/>
    <property type="project" value="RHEA"/>
</dbReference>
<dbReference type="EC" id="2.1.1.114" evidence="5"/>
<sequence length="359" mass="39013">MWRRLLYTPGRSSQSGREFGVLGRVLRAAFCDWNAVLARPGFRTPTATSVQPCTAGGAAAPGTSGSGVQAPHSCRHASRTSKTTVKPGELKKFQALSQKWWDGNGEFAALHALNDLRVPFIRDALLTYSEKQQLGCPLHGFRILDVGCGGGLLSEPLGRLGAMVTGIDPLKDNITTAEMHKSFDPALQEQVQYTACSLEEMAVEATGMFDAVVASEVVEHVGDVETFIRYAAQMLKPGGSLFLTTINKTFLSYVLAIVTAEKILRIVPNGTHEWERFINPDELERLLVSCGFTVETINGMLYNPLFGSWSWSSNAGVNYALHAVKNKIEEQSDFTSETGDRCDNGINQSESSASSTVTL</sequence>
<comment type="subunit">
    <text evidence="5">Component of a multi-subunit COQ enzyme complex, composed of at least COQ3, COQ4, COQ5, COQ6, COQ7 and COQ9.</text>
</comment>
<feature type="binding site" evidence="5">
    <location>
        <position position="117"/>
    </location>
    <ligand>
        <name>S-adenosyl-L-methionine</name>
        <dbReference type="ChEBI" id="CHEBI:59789"/>
    </ligand>
</feature>
<accession>A0A401P7T5</accession>
<evidence type="ECO:0000256" key="1">
    <source>
        <dbReference type="ARBA" id="ARBA00022603"/>
    </source>
</evidence>
<comment type="catalytic activity">
    <reaction evidence="5">
        <text>a 3-demethylubiquinol + S-adenosyl-L-methionine = a ubiquinol + S-adenosyl-L-homocysteine + H(+)</text>
        <dbReference type="Rhea" id="RHEA:44380"/>
        <dbReference type="Rhea" id="RHEA-COMP:9566"/>
        <dbReference type="Rhea" id="RHEA-COMP:10914"/>
        <dbReference type="ChEBI" id="CHEBI:15378"/>
        <dbReference type="ChEBI" id="CHEBI:17976"/>
        <dbReference type="ChEBI" id="CHEBI:57856"/>
        <dbReference type="ChEBI" id="CHEBI:59789"/>
        <dbReference type="ChEBI" id="CHEBI:84422"/>
        <dbReference type="EC" id="2.1.1.64"/>
    </reaction>
</comment>
<dbReference type="InterPro" id="IPR010233">
    <property type="entry name" value="UbiG_MeTrfase"/>
</dbReference>
<dbReference type="HAMAP" id="MF_00472">
    <property type="entry name" value="UbiG"/>
    <property type="match status" value="1"/>
</dbReference>
<dbReference type="STRING" id="75743.A0A401P7T5"/>
<dbReference type="OMA" id="ACKLVRP"/>
<comment type="pathway">
    <text evidence="5">Cofactor biosynthesis; ubiquinone biosynthesis.</text>
</comment>